<feature type="transmembrane region" description="Helical" evidence="7">
    <location>
        <begin position="75"/>
        <end position="101"/>
    </location>
</feature>
<dbReference type="InterPro" id="IPR050366">
    <property type="entry name" value="BP-dependent_transpt_permease"/>
</dbReference>
<dbReference type="Pfam" id="PF00528">
    <property type="entry name" value="BPD_transp_1"/>
    <property type="match status" value="1"/>
</dbReference>
<evidence type="ECO:0000313" key="10">
    <source>
        <dbReference type="Proteomes" id="UP000187408"/>
    </source>
</evidence>
<comment type="subcellular location">
    <subcellularLocation>
        <location evidence="1 7">Cell membrane</location>
        <topology evidence="1 7">Multi-pass membrane protein</topology>
    </subcellularLocation>
</comment>
<keyword evidence="5 7" id="KW-1133">Transmembrane helix</keyword>
<feature type="transmembrane region" description="Helical" evidence="7">
    <location>
        <begin position="182"/>
        <end position="202"/>
    </location>
</feature>
<feature type="transmembrane region" description="Helical" evidence="7">
    <location>
        <begin position="108"/>
        <end position="132"/>
    </location>
</feature>
<proteinExistence type="inferred from homology"/>
<keyword evidence="6 7" id="KW-0472">Membrane</keyword>
<dbReference type="InterPro" id="IPR000515">
    <property type="entry name" value="MetI-like"/>
</dbReference>
<keyword evidence="4 7" id="KW-0812">Transmembrane</keyword>
<dbReference type="CDD" id="cd06261">
    <property type="entry name" value="TM_PBP2"/>
    <property type="match status" value="1"/>
</dbReference>
<feature type="transmembrane region" description="Helical" evidence="7">
    <location>
        <begin position="12"/>
        <end position="34"/>
    </location>
</feature>
<feature type="domain" description="ABC transmembrane type-1" evidence="8">
    <location>
        <begin position="73"/>
        <end position="263"/>
    </location>
</feature>
<reference evidence="9 10" key="1">
    <citation type="submission" date="2016-10" db="EMBL/GenBank/DDBJ databases">
        <title>Genome sequence of a sulfur-reducing bacterium Desulfurobacterium indicum K6013.</title>
        <authorList>
            <person name="Cao J."/>
            <person name="Shao Z."/>
            <person name="Alain K."/>
            <person name="Jebbar M."/>
        </authorList>
    </citation>
    <scope>NUCLEOTIDE SEQUENCE [LARGE SCALE GENOMIC DNA]</scope>
    <source>
        <strain evidence="9 10">K6013</strain>
    </source>
</reference>
<accession>A0A1R1MLF7</accession>
<gene>
    <name evidence="9" type="ORF">BLW93_04395</name>
</gene>
<dbReference type="GO" id="GO:0005886">
    <property type="term" value="C:plasma membrane"/>
    <property type="evidence" value="ECO:0007669"/>
    <property type="project" value="UniProtKB-SubCell"/>
</dbReference>
<dbReference type="Gene3D" id="1.10.3720.10">
    <property type="entry name" value="MetI-like"/>
    <property type="match status" value="1"/>
</dbReference>
<keyword evidence="10" id="KW-1185">Reference proteome</keyword>
<feature type="transmembrane region" description="Helical" evidence="7">
    <location>
        <begin position="240"/>
        <end position="262"/>
    </location>
</feature>
<evidence type="ECO:0000256" key="2">
    <source>
        <dbReference type="ARBA" id="ARBA00022448"/>
    </source>
</evidence>
<dbReference type="PROSITE" id="PS50928">
    <property type="entry name" value="ABC_TM1"/>
    <property type="match status" value="1"/>
</dbReference>
<evidence type="ECO:0000313" key="9">
    <source>
        <dbReference type="EMBL" id="OMH40638.1"/>
    </source>
</evidence>
<evidence type="ECO:0000259" key="8">
    <source>
        <dbReference type="PROSITE" id="PS50928"/>
    </source>
</evidence>
<dbReference type="SUPFAM" id="SSF161098">
    <property type="entry name" value="MetI-like"/>
    <property type="match status" value="1"/>
</dbReference>
<dbReference type="InterPro" id="IPR035906">
    <property type="entry name" value="MetI-like_sf"/>
</dbReference>
<evidence type="ECO:0000256" key="4">
    <source>
        <dbReference type="ARBA" id="ARBA00022692"/>
    </source>
</evidence>
<protein>
    <submittedName>
        <fullName evidence="9">Peptide ABC transporter permease</fullName>
    </submittedName>
</protein>
<dbReference type="AlphaFoldDB" id="A0A1R1MLF7"/>
<keyword evidence="3" id="KW-1003">Cell membrane</keyword>
<dbReference type="PANTHER" id="PTHR43386:SF1">
    <property type="entry name" value="D,D-DIPEPTIDE TRANSPORT SYSTEM PERMEASE PROTEIN DDPC-RELATED"/>
    <property type="match status" value="1"/>
</dbReference>
<feature type="transmembrane region" description="Helical" evidence="7">
    <location>
        <begin position="138"/>
        <end position="155"/>
    </location>
</feature>
<evidence type="ECO:0000256" key="1">
    <source>
        <dbReference type="ARBA" id="ARBA00004651"/>
    </source>
</evidence>
<dbReference type="GO" id="GO:0055085">
    <property type="term" value="P:transmembrane transport"/>
    <property type="evidence" value="ECO:0007669"/>
    <property type="project" value="InterPro"/>
</dbReference>
<name>A0A1R1MLF7_9BACT</name>
<dbReference type="PANTHER" id="PTHR43386">
    <property type="entry name" value="OLIGOPEPTIDE TRANSPORT SYSTEM PERMEASE PROTEIN APPC"/>
    <property type="match status" value="1"/>
</dbReference>
<evidence type="ECO:0000256" key="3">
    <source>
        <dbReference type="ARBA" id="ARBA00022475"/>
    </source>
</evidence>
<sequence length="271" mass="29357">MSRVCRMNLKKVQLFLGIFIVVFLIVIALFGPYLTSADPIAISNATFSPPSSQHIFGTDALGRDIFARVLYGARISLLVSLLAVAIGVSAGTFLGLVSGFFGGIVDKVLVLMMDAMYAFPGLLLAITFTAFLGQGIKNVAIAIAIAFIPTYFRLVRNQVLSLKREPFVEAAQVFKVPLWKIIFIYILLPIIPTLAGILALSIGDAILTEAGLSYLGLGVPPPTPDWGADLSTGQHYILQDYWWCFVFSGLAIFLAVLGFALIGDYLSEEKL</sequence>
<comment type="similarity">
    <text evidence="7">Belongs to the binding-protein-dependent transport system permease family.</text>
</comment>
<dbReference type="Proteomes" id="UP000187408">
    <property type="component" value="Unassembled WGS sequence"/>
</dbReference>
<keyword evidence="2 7" id="KW-0813">Transport</keyword>
<evidence type="ECO:0000256" key="7">
    <source>
        <dbReference type="RuleBase" id="RU363032"/>
    </source>
</evidence>
<comment type="caution">
    <text evidence="9">The sequence shown here is derived from an EMBL/GenBank/DDBJ whole genome shotgun (WGS) entry which is preliminary data.</text>
</comment>
<evidence type="ECO:0000256" key="5">
    <source>
        <dbReference type="ARBA" id="ARBA00022989"/>
    </source>
</evidence>
<dbReference type="EMBL" id="MOEN01000012">
    <property type="protein sequence ID" value="OMH40638.1"/>
    <property type="molecule type" value="Genomic_DNA"/>
</dbReference>
<evidence type="ECO:0000256" key="6">
    <source>
        <dbReference type="ARBA" id="ARBA00023136"/>
    </source>
</evidence>
<organism evidence="9 10">
    <name type="scientific">Desulfurobacterium indicum</name>
    <dbReference type="NCBI Taxonomy" id="1914305"/>
    <lineage>
        <taxon>Bacteria</taxon>
        <taxon>Pseudomonadati</taxon>
        <taxon>Aquificota</taxon>
        <taxon>Aquificia</taxon>
        <taxon>Desulfurobacteriales</taxon>
        <taxon>Desulfurobacteriaceae</taxon>
        <taxon>Desulfurobacterium</taxon>
    </lineage>
</organism>
<dbReference type="STRING" id="1914305.BLW93_04395"/>